<accession>A0AAD9JTW2</accession>
<keyword evidence="2" id="KW-1015">Disulfide bond</keyword>
<name>A0AAD9JTW2_9ANNE</name>
<dbReference type="Pfam" id="PF13385">
    <property type="entry name" value="Laminin_G_3"/>
    <property type="match status" value="1"/>
</dbReference>
<reference evidence="4" key="1">
    <citation type="journal article" date="2023" name="Mol. Biol. Evol.">
        <title>Third-Generation Sequencing Reveals the Adaptive Role of the Epigenome in Three Deep-Sea Polychaetes.</title>
        <authorList>
            <person name="Perez M."/>
            <person name="Aroh O."/>
            <person name="Sun Y."/>
            <person name="Lan Y."/>
            <person name="Juniper S.K."/>
            <person name="Young C.R."/>
            <person name="Angers B."/>
            <person name="Qian P.Y."/>
        </authorList>
    </citation>
    <scope>NUCLEOTIDE SEQUENCE</scope>
    <source>
        <strain evidence="4">P08H-3</strain>
    </source>
</reference>
<gene>
    <name evidence="4" type="ORF">LSH36_161g06012</name>
</gene>
<dbReference type="InterPro" id="IPR006558">
    <property type="entry name" value="LamG-like"/>
</dbReference>
<evidence type="ECO:0000313" key="4">
    <source>
        <dbReference type="EMBL" id="KAK2158957.1"/>
    </source>
</evidence>
<dbReference type="Gene3D" id="2.60.120.200">
    <property type="match status" value="1"/>
</dbReference>
<dbReference type="AlphaFoldDB" id="A0AAD9JTW2"/>
<organism evidence="4 5">
    <name type="scientific">Paralvinella palmiformis</name>
    <dbReference type="NCBI Taxonomy" id="53620"/>
    <lineage>
        <taxon>Eukaryota</taxon>
        <taxon>Metazoa</taxon>
        <taxon>Spiralia</taxon>
        <taxon>Lophotrochozoa</taxon>
        <taxon>Annelida</taxon>
        <taxon>Polychaeta</taxon>
        <taxon>Sedentaria</taxon>
        <taxon>Canalipalpata</taxon>
        <taxon>Terebellida</taxon>
        <taxon>Terebelliformia</taxon>
        <taxon>Alvinellidae</taxon>
        <taxon>Paralvinella</taxon>
    </lineage>
</organism>
<keyword evidence="5" id="KW-1185">Reference proteome</keyword>
<comment type="caution">
    <text evidence="4">The sequence shown here is derived from an EMBL/GenBank/DDBJ whole genome shotgun (WGS) entry which is preliminary data.</text>
</comment>
<dbReference type="Proteomes" id="UP001208570">
    <property type="component" value="Unassembled WGS sequence"/>
</dbReference>
<keyword evidence="1" id="KW-0732">Signal</keyword>
<dbReference type="SUPFAM" id="SSF49899">
    <property type="entry name" value="Concanavalin A-like lectins/glucanases"/>
    <property type="match status" value="1"/>
</dbReference>
<proteinExistence type="predicted"/>
<evidence type="ECO:0000256" key="2">
    <source>
        <dbReference type="ARBA" id="ARBA00023157"/>
    </source>
</evidence>
<feature type="domain" description="LamG-like jellyroll fold" evidence="3">
    <location>
        <begin position="285"/>
        <end position="420"/>
    </location>
</feature>
<protein>
    <recommendedName>
        <fullName evidence="3">LamG-like jellyroll fold domain-containing protein</fullName>
    </recommendedName>
</protein>
<evidence type="ECO:0000259" key="3">
    <source>
        <dbReference type="SMART" id="SM00560"/>
    </source>
</evidence>
<dbReference type="EMBL" id="JAODUP010000161">
    <property type="protein sequence ID" value="KAK2158957.1"/>
    <property type="molecule type" value="Genomic_DNA"/>
</dbReference>
<evidence type="ECO:0000256" key="1">
    <source>
        <dbReference type="ARBA" id="ARBA00022729"/>
    </source>
</evidence>
<dbReference type="SMART" id="SM00560">
    <property type="entry name" value="LamGL"/>
    <property type="match status" value="1"/>
</dbReference>
<evidence type="ECO:0000313" key="5">
    <source>
        <dbReference type="Proteomes" id="UP001208570"/>
    </source>
</evidence>
<sequence length="477" mass="53546">MLEKSIQPAHGKEKKKRLSTGHCWIYNIHLDISAVSGVCRPWKLSAISNNIERSNKDGDSVESQNIKDDLHAIYSGVDLISVSDQGYYESWKCMWTSEQRYVTDSCSCGYYQCINDEFGGFKLQKMACPKCTCWDPSTMTCIRNAKSTGTGCDTKQIKEKYSTSGSTCTVTGPNYSVKFGSAYPDSKSYYMYVFGRKIRMPCPPGTKFILYYCHCMHAEDPKERDPFMRLTFDEKDPFANQQGLFVDAKDVTITDKGKVGKAAYFNGKSSNIEVPAFNNKETPVMSLSLWYMRDSTSDDGPEALLSNDACSSDDDPTIQVLSTGYSKILGGFRAGRDTDKISSTNSFSDKGVNNWNHIVVVYDGSKITLYLNGQVKSTREASGMIKPAHCPLLIGSMYGKNYFKGYMDEICFYNYALDANQVDHLYNVGRKMALLMRSSSRLVNPFWFCGGRIEHNVAICLLSFVKMLMGIWIICGK</sequence>
<dbReference type="InterPro" id="IPR013320">
    <property type="entry name" value="ConA-like_dom_sf"/>
</dbReference>